<dbReference type="OrthoDB" id="8449485at2"/>
<proteinExistence type="inferred from homology"/>
<accession>A0A1H6C6Y7</accession>
<dbReference type="PANTHER" id="PTHR35011:SF2">
    <property type="entry name" value="2,3-DIKETO-L-GULONATE TRAP TRANSPORTER SMALL PERMEASE PROTEIN YIAM"/>
    <property type="match status" value="1"/>
</dbReference>
<evidence type="ECO:0000256" key="5">
    <source>
        <dbReference type="ARBA" id="ARBA00022692"/>
    </source>
</evidence>
<dbReference type="GO" id="GO:0022857">
    <property type="term" value="F:transmembrane transporter activity"/>
    <property type="evidence" value="ECO:0007669"/>
    <property type="project" value="UniProtKB-UniRule"/>
</dbReference>
<feature type="transmembrane region" description="Helical" evidence="9">
    <location>
        <begin position="148"/>
        <end position="166"/>
    </location>
</feature>
<evidence type="ECO:0000256" key="6">
    <source>
        <dbReference type="ARBA" id="ARBA00022989"/>
    </source>
</evidence>
<evidence type="ECO:0000256" key="7">
    <source>
        <dbReference type="ARBA" id="ARBA00023136"/>
    </source>
</evidence>
<feature type="transmembrane region" description="Helical" evidence="9">
    <location>
        <begin position="72"/>
        <end position="89"/>
    </location>
</feature>
<sequence length="184" mass="20010">MAAPDAAAADGSFYFYRPGRKEPASLRLLGDAIDVVVTVLAVMLLLVMFANVAARVLLNSDIAWNTEFGEFVLLWATFLGGASAARRGAHMRITEFVEAMPPAWTRIVEIATRLGVVALLGFLVWYGLSIAQGTMEQEMTVLHWPMGAQYLAMPVGSALALVYVAYEISLLARGEPIPQEAFMD</sequence>
<dbReference type="GO" id="GO:0015740">
    <property type="term" value="P:C4-dicarboxylate transport"/>
    <property type="evidence" value="ECO:0007669"/>
    <property type="project" value="TreeGrafter"/>
</dbReference>
<organism evidence="11 12">
    <name type="scientific">Bosea lathyri</name>
    <dbReference type="NCBI Taxonomy" id="1036778"/>
    <lineage>
        <taxon>Bacteria</taxon>
        <taxon>Pseudomonadati</taxon>
        <taxon>Pseudomonadota</taxon>
        <taxon>Alphaproteobacteria</taxon>
        <taxon>Hyphomicrobiales</taxon>
        <taxon>Boseaceae</taxon>
        <taxon>Bosea</taxon>
    </lineage>
</organism>
<keyword evidence="12" id="KW-1185">Reference proteome</keyword>
<name>A0A1H6C6Y7_9HYPH</name>
<evidence type="ECO:0000256" key="1">
    <source>
        <dbReference type="ARBA" id="ARBA00004429"/>
    </source>
</evidence>
<evidence type="ECO:0000256" key="4">
    <source>
        <dbReference type="ARBA" id="ARBA00022519"/>
    </source>
</evidence>
<keyword evidence="3" id="KW-1003">Cell membrane</keyword>
<evidence type="ECO:0000256" key="8">
    <source>
        <dbReference type="ARBA" id="ARBA00038436"/>
    </source>
</evidence>
<dbReference type="InterPro" id="IPR007387">
    <property type="entry name" value="TRAP_DctQ"/>
</dbReference>
<evidence type="ECO:0000259" key="10">
    <source>
        <dbReference type="Pfam" id="PF04290"/>
    </source>
</evidence>
<dbReference type="GO" id="GO:0005886">
    <property type="term" value="C:plasma membrane"/>
    <property type="evidence" value="ECO:0007669"/>
    <property type="project" value="UniProtKB-SubCell"/>
</dbReference>
<reference evidence="11 12" key="1">
    <citation type="submission" date="2016-10" db="EMBL/GenBank/DDBJ databases">
        <authorList>
            <person name="de Groot N.N."/>
        </authorList>
    </citation>
    <scope>NUCLEOTIDE SEQUENCE [LARGE SCALE GENOMIC DNA]</scope>
    <source>
        <strain evidence="11 12">DSM 26656</strain>
    </source>
</reference>
<comment type="subcellular location">
    <subcellularLocation>
        <location evidence="1 9">Cell inner membrane</location>
        <topology evidence="1 9">Multi-pass membrane protein</topology>
    </subcellularLocation>
</comment>
<evidence type="ECO:0000313" key="12">
    <source>
        <dbReference type="Proteomes" id="UP000236743"/>
    </source>
</evidence>
<dbReference type="RefSeq" id="WP_103874335.1">
    <property type="nucleotide sequence ID" value="NZ_FNUY01000009.1"/>
</dbReference>
<evidence type="ECO:0000256" key="3">
    <source>
        <dbReference type="ARBA" id="ARBA00022475"/>
    </source>
</evidence>
<keyword evidence="2 9" id="KW-0813">Transport</keyword>
<dbReference type="InterPro" id="IPR055348">
    <property type="entry name" value="DctQ"/>
</dbReference>
<comment type="subunit">
    <text evidence="9">The complex comprises the extracytoplasmic solute receptor protein and the two transmembrane proteins.</text>
</comment>
<protein>
    <recommendedName>
        <fullName evidence="9">TRAP transporter small permease protein</fullName>
    </recommendedName>
</protein>
<comment type="function">
    <text evidence="9">Part of the tripartite ATP-independent periplasmic (TRAP) transport system.</text>
</comment>
<feature type="transmembrane region" description="Helical" evidence="9">
    <location>
        <begin position="110"/>
        <end position="128"/>
    </location>
</feature>
<gene>
    <name evidence="11" type="ORF">SAMN04488115_10977</name>
</gene>
<dbReference type="PANTHER" id="PTHR35011">
    <property type="entry name" value="2,3-DIKETO-L-GULONATE TRAP TRANSPORTER SMALL PERMEASE PROTEIN YIAM"/>
    <property type="match status" value="1"/>
</dbReference>
<keyword evidence="4 9" id="KW-0997">Cell inner membrane</keyword>
<evidence type="ECO:0000256" key="9">
    <source>
        <dbReference type="RuleBase" id="RU369079"/>
    </source>
</evidence>
<comment type="similarity">
    <text evidence="8 9">Belongs to the TRAP transporter small permease family.</text>
</comment>
<dbReference type="EMBL" id="FNUY01000009">
    <property type="protein sequence ID" value="SEG68673.1"/>
    <property type="molecule type" value="Genomic_DNA"/>
</dbReference>
<feature type="domain" description="Tripartite ATP-independent periplasmic transporters DctQ component" evidence="10">
    <location>
        <begin position="44"/>
        <end position="172"/>
    </location>
</feature>
<dbReference type="AlphaFoldDB" id="A0A1H6C6Y7"/>
<dbReference type="Proteomes" id="UP000236743">
    <property type="component" value="Unassembled WGS sequence"/>
</dbReference>
<keyword evidence="5 9" id="KW-0812">Transmembrane</keyword>
<evidence type="ECO:0000256" key="2">
    <source>
        <dbReference type="ARBA" id="ARBA00022448"/>
    </source>
</evidence>
<keyword evidence="6 9" id="KW-1133">Transmembrane helix</keyword>
<keyword evidence="7 9" id="KW-0472">Membrane</keyword>
<dbReference type="Pfam" id="PF04290">
    <property type="entry name" value="DctQ"/>
    <property type="match status" value="1"/>
</dbReference>
<evidence type="ECO:0000313" key="11">
    <source>
        <dbReference type="EMBL" id="SEG68673.1"/>
    </source>
</evidence>
<feature type="transmembrane region" description="Helical" evidence="9">
    <location>
        <begin position="28"/>
        <end position="52"/>
    </location>
</feature>